<accession>A0ABZ3J7I5</accession>
<keyword evidence="2 4" id="KW-0547">Nucleotide-binding</keyword>
<keyword evidence="1" id="KW-0436">Ligase</keyword>
<dbReference type="PROSITE" id="PS50975">
    <property type="entry name" value="ATP_GRASP"/>
    <property type="match status" value="1"/>
</dbReference>
<organism evidence="6 7">
    <name type="scientific">Sporomusa acidovorans (strain ATCC 49682 / DSM 3132 / Mol)</name>
    <dbReference type="NCBI Taxonomy" id="1123286"/>
    <lineage>
        <taxon>Bacteria</taxon>
        <taxon>Bacillati</taxon>
        <taxon>Bacillota</taxon>
        <taxon>Negativicutes</taxon>
        <taxon>Selenomonadales</taxon>
        <taxon>Sporomusaceae</taxon>
        <taxon>Sporomusa</taxon>
    </lineage>
</organism>
<dbReference type="PANTHER" id="PTHR43055">
    <property type="entry name" value="FORMATE-DEPENDENT PHOSPHORIBOSYLGLYCINAMIDE FORMYLTRANSFERASE"/>
    <property type="match status" value="1"/>
</dbReference>
<evidence type="ECO:0000313" key="7">
    <source>
        <dbReference type="Proteomes" id="UP000216052"/>
    </source>
</evidence>
<name>A0ABZ3J7I5_SPOA4</name>
<evidence type="ECO:0000256" key="2">
    <source>
        <dbReference type="ARBA" id="ARBA00022741"/>
    </source>
</evidence>
<evidence type="ECO:0000256" key="3">
    <source>
        <dbReference type="ARBA" id="ARBA00022840"/>
    </source>
</evidence>
<dbReference type="Gene3D" id="3.40.50.720">
    <property type="entry name" value="NAD(P)-binding Rossmann-like Domain"/>
    <property type="match status" value="1"/>
</dbReference>
<keyword evidence="3 4" id="KW-0067">ATP-binding</keyword>
<dbReference type="SUPFAM" id="SSF51735">
    <property type="entry name" value="NAD(P)-binding Rossmann-fold domains"/>
    <property type="match status" value="1"/>
</dbReference>
<dbReference type="RefSeq" id="WP_093794748.1">
    <property type="nucleotide sequence ID" value="NZ_CP155571.1"/>
</dbReference>
<dbReference type="InterPro" id="IPR011761">
    <property type="entry name" value="ATP-grasp"/>
</dbReference>
<dbReference type="NCBIfam" id="TIGR03909">
    <property type="entry name" value="pyrrolys_PylC"/>
    <property type="match status" value="1"/>
</dbReference>
<sequence length="404" mass="45017">MRVAIIGGRLQGVEAAYLAQKAGWEVILFDRRQQAQASGLADRFYCMDVLACRDEVIAGLKGVDLIIPAIEDDGVLQALKSIANLTGIPLAFDFSAYSVSSSKLISNQLFSRLGVPRPQPWPQCQFPVCLKPSGRSGSEGVQILYTQEELAGKRTRNADEDWVIEEYLPGPSYSLEVIGFAGKYQVFQVTELEMDRVHDCKRVLAPGELNAKLLAEFAAVAVKLAGALSLNGIMDVETILHNRTLKVLEIDARLPSQTPTAVYHSSGINMVEWLGYSFLQKNLHVPIQKQQAEKCVIYEHCRVTPQQIEIAGEHILSEAGPLQLRAGFFGADEVLTDYVPGKREWVVTLIVKGVSFEEAWDRRDAILRRMQRAFNIPEISDLCPENELSQGGGRKHDPFMRERY</sequence>
<reference evidence="6" key="1">
    <citation type="submission" date="2024-05" db="EMBL/GenBank/DDBJ databases">
        <title>Isolation and characterization of Sporomusa carbonis sp. nov., a carboxydotrophic hydrogenogen in the genus of Sporomusa isolated from a charcoal burning pile.</title>
        <authorList>
            <person name="Boeer T."/>
            <person name="Rosenbaum F."/>
            <person name="Eysell L."/>
            <person name="Mueller V."/>
            <person name="Daniel R."/>
            <person name="Poehlein A."/>
        </authorList>
    </citation>
    <scope>NUCLEOTIDE SEQUENCE [LARGE SCALE GENOMIC DNA]</scope>
    <source>
        <strain evidence="6">DSM 3132</strain>
    </source>
</reference>
<proteinExistence type="predicted"/>
<dbReference type="InterPro" id="IPR003806">
    <property type="entry name" value="ATP-grasp_PylC-type"/>
</dbReference>
<dbReference type="InterPro" id="IPR036291">
    <property type="entry name" value="NAD(P)-bd_dom_sf"/>
</dbReference>
<feature type="domain" description="ATP-grasp" evidence="5">
    <location>
        <begin position="80"/>
        <end position="279"/>
    </location>
</feature>
<dbReference type="Pfam" id="PF21360">
    <property type="entry name" value="PylC-like_N"/>
    <property type="match status" value="1"/>
</dbReference>
<dbReference type="EMBL" id="CP155571">
    <property type="protein sequence ID" value="XFO74303.1"/>
    <property type="molecule type" value="Genomic_DNA"/>
</dbReference>
<dbReference type="InterPro" id="IPR023890">
    <property type="entry name" value="Pyrrolys_PylC"/>
</dbReference>
<evidence type="ECO:0000256" key="1">
    <source>
        <dbReference type="ARBA" id="ARBA00022598"/>
    </source>
</evidence>
<dbReference type="PANTHER" id="PTHR43055:SF1">
    <property type="entry name" value="FORMATE-DEPENDENT PHOSPHORIBOSYLGLYCINAMIDE FORMYLTRANSFERASE"/>
    <property type="match status" value="1"/>
</dbReference>
<dbReference type="InterPro" id="IPR048764">
    <property type="entry name" value="PylC_N"/>
</dbReference>
<evidence type="ECO:0000313" key="6">
    <source>
        <dbReference type="EMBL" id="XFO74303.1"/>
    </source>
</evidence>
<dbReference type="Proteomes" id="UP000216052">
    <property type="component" value="Chromosome"/>
</dbReference>
<evidence type="ECO:0000256" key="4">
    <source>
        <dbReference type="PROSITE-ProRule" id="PRU00409"/>
    </source>
</evidence>
<keyword evidence="7" id="KW-1185">Reference proteome</keyword>
<dbReference type="Gene3D" id="3.30.470.20">
    <property type="entry name" value="ATP-grasp fold, B domain"/>
    <property type="match status" value="1"/>
</dbReference>
<gene>
    <name evidence="6" type="ORF">SPACI_044130</name>
</gene>
<dbReference type="Pfam" id="PF02655">
    <property type="entry name" value="ATP-grasp_3"/>
    <property type="match status" value="1"/>
</dbReference>
<evidence type="ECO:0000259" key="5">
    <source>
        <dbReference type="PROSITE" id="PS50975"/>
    </source>
</evidence>
<protein>
    <recommendedName>
        <fullName evidence="5">ATP-grasp domain-containing protein</fullName>
    </recommendedName>
</protein>
<dbReference type="SUPFAM" id="SSF56059">
    <property type="entry name" value="Glutathione synthetase ATP-binding domain-like"/>
    <property type="match status" value="1"/>
</dbReference>